<dbReference type="SUPFAM" id="SSF53448">
    <property type="entry name" value="Nucleotide-diphospho-sugar transferases"/>
    <property type="match status" value="1"/>
</dbReference>
<dbReference type="EC" id="2.7.7.60" evidence="1"/>
<feature type="non-terminal residue" evidence="1">
    <location>
        <position position="26"/>
    </location>
</feature>
<dbReference type="AlphaFoldDB" id="A0A6G2DH09"/>
<dbReference type="GO" id="GO:0050518">
    <property type="term" value="F:2-C-methyl-D-erythritol 4-phosphate cytidylyltransferase activity"/>
    <property type="evidence" value="ECO:0007669"/>
    <property type="project" value="UniProtKB-EC"/>
</dbReference>
<gene>
    <name evidence="1" type="ORF">GM540_15125</name>
</gene>
<proteinExistence type="predicted"/>
<name>A0A6G2DH09_STREE</name>
<keyword evidence="1" id="KW-0808">Transferase</keyword>
<dbReference type="Gene3D" id="3.90.550.10">
    <property type="entry name" value="Spore Coat Polysaccharide Biosynthesis Protein SpsA, Chain A"/>
    <property type="match status" value="1"/>
</dbReference>
<comment type="caution">
    <text evidence="1">The sequence shown here is derived from an EMBL/GenBank/DDBJ whole genome shotgun (WGS) entry which is preliminary data.</text>
</comment>
<organism evidence="1 2">
    <name type="scientific">Streptococcus pneumoniae</name>
    <dbReference type="NCBI Taxonomy" id="1313"/>
    <lineage>
        <taxon>Bacteria</taxon>
        <taxon>Bacillati</taxon>
        <taxon>Bacillota</taxon>
        <taxon>Bacilli</taxon>
        <taxon>Lactobacillales</taxon>
        <taxon>Streptococcaceae</taxon>
        <taxon>Streptococcus</taxon>
    </lineage>
</organism>
<evidence type="ECO:0000313" key="1">
    <source>
        <dbReference type="EMBL" id="MTV75271.1"/>
    </source>
</evidence>
<dbReference type="InterPro" id="IPR029044">
    <property type="entry name" value="Nucleotide-diphossugar_trans"/>
</dbReference>
<keyword evidence="1" id="KW-0548">Nucleotidyltransferase</keyword>
<reference evidence="1 2" key="1">
    <citation type="submission" date="2019-11" db="EMBL/GenBank/DDBJ databases">
        <title>Growth characteristics of pneumococcus vary with the chemical composition of the capsule and with environmental conditions.</title>
        <authorList>
            <person name="Tothpal A."/>
            <person name="Desobry K."/>
            <person name="Joshi S."/>
            <person name="Wyllie A.L."/>
            <person name="Weinberger D.M."/>
        </authorList>
    </citation>
    <scope>NUCLEOTIDE SEQUENCE [LARGE SCALE GENOMIC DNA]</scope>
    <source>
        <strain evidence="2">pnumococcus19F</strain>
    </source>
</reference>
<dbReference type="EMBL" id="WNHQ01001958">
    <property type="protein sequence ID" value="MTV75271.1"/>
    <property type="molecule type" value="Genomic_DNA"/>
</dbReference>
<accession>A0A6G2DH09</accession>
<protein>
    <submittedName>
        <fullName evidence="1">2-C-methyl-D-erythritol 4-phosphate cytidylyltransferase</fullName>
        <ecNumber evidence="1">2.7.7.60</ecNumber>
    </submittedName>
</protein>
<dbReference type="Proteomes" id="UP000483094">
    <property type="component" value="Unassembled WGS sequence"/>
</dbReference>
<evidence type="ECO:0000313" key="2">
    <source>
        <dbReference type="Proteomes" id="UP000483094"/>
    </source>
</evidence>
<sequence>MIYAGILAGGTGTRMGISNLHKQFLE</sequence>